<name>A0A285V4T8_9HYPH</name>
<dbReference type="EMBL" id="OBQD01000035">
    <property type="protein sequence ID" value="SOC48016.1"/>
    <property type="molecule type" value="Genomic_DNA"/>
</dbReference>
<organism evidence="1 2">
    <name type="scientific">Rhizobium subbaraonis</name>
    <dbReference type="NCBI Taxonomy" id="908946"/>
    <lineage>
        <taxon>Bacteria</taxon>
        <taxon>Pseudomonadati</taxon>
        <taxon>Pseudomonadota</taxon>
        <taxon>Alphaproteobacteria</taxon>
        <taxon>Hyphomicrobiales</taxon>
        <taxon>Rhizobiaceae</taxon>
        <taxon>Rhizobium/Agrobacterium group</taxon>
        <taxon>Rhizobium</taxon>
    </lineage>
</organism>
<evidence type="ECO:0000313" key="2">
    <source>
        <dbReference type="Proteomes" id="UP000219167"/>
    </source>
</evidence>
<reference evidence="1 2" key="1">
    <citation type="submission" date="2017-08" db="EMBL/GenBank/DDBJ databases">
        <authorList>
            <person name="de Groot N.N."/>
        </authorList>
    </citation>
    <scope>NUCLEOTIDE SEQUENCE [LARGE SCALE GENOMIC DNA]</scope>
    <source>
        <strain evidence="1 2">JC85</strain>
    </source>
</reference>
<dbReference type="Proteomes" id="UP000219167">
    <property type="component" value="Unassembled WGS sequence"/>
</dbReference>
<evidence type="ECO:0000313" key="1">
    <source>
        <dbReference type="EMBL" id="SOC48016.1"/>
    </source>
</evidence>
<protein>
    <submittedName>
        <fullName evidence="1">Uncharacterized protein</fullName>
    </submittedName>
</protein>
<proteinExistence type="predicted"/>
<keyword evidence="2" id="KW-1185">Reference proteome</keyword>
<dbReference type="OrthoDB" id="7375890at2"/>
<gene>
    <name evidence="1" type="ORF">SAMN05892877_13528</name>
</gene>
<dbReference type="RefSeq" id="WP_097143176.1">
    <property type="nucleotide sequence ID" value="NZ_OBQD01000035.1"/>
</dbReference>
<accession>A0A285V4T8</accession>
<sequence>MNSFTFANAGVPVSRAVAALLASRKFPLRVTCLGEIEYPEDDPIYGSYSTVTTIELAQCGSLDEAIAFVEGIARQSRIVTGDDDAIGFQPRLFVVVDGEHRQVLAGEPWQRGIRWCDPVASDGEARLVVAKASKLRGEASLEAGWDNHSTARVLRFRASVLEGRLVHPDWRQTVRAALFQAA</sequence>
<dbReference type="AlphaFoldDB" id="A0A285V4T8"/>